<dbReference type="GO" id="GO:0004222">
    <property type="term" value="F:metalloendopeptidase activity"/>
    <property type="evidence" value="ECO:0007669"/>
    <property type="project" value="TreeGrafter"/>
</dbReference>
<sequence length="412" mass="41743" precursor="true">MPKYKTSLARGAAIFLVGSLAAGCSVANLTDGLTTNSTAPVGMAQANQPYPGENRIVRPKADIGGGGILQPSSEVSSLPAPAATPAYGVPVYTAPRSSSVSSAPLPPPGAAQSSASPVTAVPVEQPRQVAAAPQAPQPSRTRASEPSAGGSYRVDSGDTLYGIARKTGVSVSQLKEANGLSDGAIRIGQNLVIPGSGAAVSASAPAQQPQPVRTVSAPSAKPAQPAAPKPAAVAAAPQPEPAVVAAAPKPEAQDEPRVTAYTPPTESKTKAIEAVEQTQVAALPPESTGVGRLRWPAQGRVIAGFGSSGGKKSDGIDIAVPEGTAVHAAENGVVIYAGDGLKGFGNTVLVRHEDGLVTVYGHASELKVKRGDQVRRGQEIARSGMTGDADRPKLHFEVRKGTSPVDPMTYLR</sequence>
<feature type="region of interest" description="Disordered" evidence="2">
    <location>
        <begin position="95"/>
        <end position="157"/>
    </location>
</feature>
<accession>Q11HD1</accession>
<proteinExistence type="inferred from homology"/>
<dbReference type="InterPro" id="IPR050570">
    <property type="entry name" value="Cell_wall_metabolism_enzyme"/>
</dbReference>
<evidence type="ECO:0000313" key="5">
    <source>
        <dbReference type="EMBL" id="ABG63194.1"/>
    </source>
</evidence>
<dbReference type="SUPFAM" id="SSF51261">
    <property type="entry name" value="Duplicated hybrid motif"/>
    <property type="match status" value="1"/>
</dbReference>
<name>Q11HD1_CHESB</name>
<feature type="compositionally biased region" description="Basic and acidic residues" evidence="2">
    <location>
        <begin position="388"/>
        <end position="400"/>
    </location>
</feature>
<dbReference type="KEGG" id="mes:Meso_1800"/>
<dbReference type="PANTHER" id="PTHR21666:SF263">
    <property type="entry name" value="MUREIN HYDROLASE ACTIVATOR NLPD"/>
    <property type="match status" value="1"/>
</dbReference>
<dbReference type="SUPFAM" id="SSF54106">
    <property type="entry name" value="LysM domain"/>
    <property type="match status" value="1"/>
</dbReference>
<dbReference type="CDD" id="cd12797">
    <property type="entry name" value="M23_peptidase"/>
    <property type="match status" value="1"/>
</dbReference>
<dbReference type="SMART" id="SM00257">
    <property type="entry name" value="LysM"/>
    <property type="match status" value="1"/>
</dbReference>
<dbReference type="HOGENOM" id="CLU_029425_0_0_5"/>
<dbReference type="InterPro" id="IPR018392">
    <property type="entry name" value="LysM"/>
</dbReference>
<feature type="region of interest" description="Disordered" evidence="2">
    <location>
        <begin position="201"/>
        <end position="268"/>
    </location>
</feature>
<gene>
    <name evidence="5" type="ordered locus">Meso_1800</name>
</gene>
<dbReference type="Gene3D" id="2.70.70.10">
    <property type="entry name" value="Glucose Permease (Domain IIA)"/>
    <property type="match status" value="1"/>
</dbReference>
<keyword evidence="3" id="KW-0732">Signal</keyword>
<dbReference type="AlphaFoldDB" id="Q11HD1"/>
<feature type="chain" id="PRO_5004180338" evidence="3">
    <location>
        <begin position="28"/>
        <end position="412"/>
    </location>
</feature>
<dbReference type="InterPro" id="IPR016047">
    <property type="entry name" value="M23ase_b-sheet_dom"/>
</dbReference>
<dbReference type="Pfam" id="PF01551">
    <property type="entry name" value="Peptidase_M23"/>
    <property type="match status" value="1"/>
</dbReference>
<protein>
    <submittedName>
        <fullName evidence="5">Peptidase M23B</fullName>
    </submittedName>
</protein>
<reference evidence="5" key="1">
    <citation type="submission" date="2006-06" db="EMBL/GenBank/DDBJ databases">
        <title>Complete sequence of chromosome of Chelativorans sp. BNC1.</title>
        <authorList>
            <consortium name="US DOE Joint Genome Institute"/>
            <person name="Copeland A."/>
            <person name="Lucas S."/>
            <person name="Lapidus A."/>
            <person name="Barry K."/>
            <person name="Detter J.C."/>
            <person name="Glavina del Rio T."/>
            <person name="Hammon N."/>
            <person name="Israni S."/>
            <person name="Dalin E."/>
            <person name="Tice H."/>
            <person name="Pitluck S."/>
            <person name="Chertkov O."/>
            <person name="Brettin T."/>
            <person name="Bruce D."/>
            <person name="Han C."/>
            <person name="Tapia R."/>
            <person name="Gilna P."/>
            <person name="Schmutz J."/>
            <person name="Larimer F."/>
            <person name="Land M."/>
            <person name="Hauser L."/>
            <person name="Kyrpides N."/>
            <person name="Mikhailova N."/>
            <person name="Richardson P."/>
        </authorList>
    </citation>
    <scope>NUCLEOTIDE SEQUENCE</scope>
    <source>
        <strain evidence="5">BNC1</strain>
    </source>
</reference>
<comment type="similarity">
    <text evidence="1">Belongs to the E.coli NlpD/Haemophilus LppB family.</text>
</comment>
<dbReference type="Gene3D" id="3.10.350.10">
    <property type="entry name" value="LysM domain"/>
    <property type="match status" value="1"/>
</dbReference>
<feature type="compositionally biased region" description="Low complexity" evidence="2">
    <location>
        <begin position="201"/>
        <end position="250"/>
    </location>
</feature>
<dbReference type="CDD" id="cd00118">
    <property type="entry name" value="LysM"/>
    <property type="match status" value="1"/>
</dbReference>
<dbReference type="InterPro" id="IPR036779">
    <property type="entry name" value="LysM_dom_sf"/>
</dbReference>
<evidence type="ECO:0000259" key="4">
    <source>
        <dbReference type="PROSITE" id="PS51782"/>
    </source>
</evidence>
<dbReference type="InterPro" id="IPR011055">
    <property type="entry name" value="Dup_hybrid_motif"/>
</dbReference>
<dbReference type="EMBL" id="CP000390">
    <property type="protein sequence ID" value="ABG63194.1"/>
    <property type="molecule type" value="Genomic_DNA"/>
</dbReference>
<feature type="region of interest" description="Disordered" evidence="2">
    <location>
        <begin position="382"/>
        <end position="412"/>
    </location>
</feature>
<evidence type="ECO:0000256" key="1">
    <source>
        <dbReference type="ARBA" id="ARBA00038420"/>
    </source>
</evidence>
<evidence type="ECO:0000256" key="2">
    <source>
        <dbReference type="SAM" id="MobiDB-lite"/>
    </source>
</evidence>
<dbReference type="PANTHER" id="PTHR21666">
    <property type="entry name" value="PEPTIDASE-RELATED"/>
    <property type="match status" value="1"/>
</dbReference>
<feature type="compositionally biased region" description="Low complexity" evidence="2">
    <location>
        <begin position="110"/>
        <end position="138"/>
    </location>
</feature>
<feature type="signal peptide" evidence="3">
    <location>
        <begin position="1"/>
        <end position="27"/>
    </location>
</feature>
<dbReference type="PROSITE" id="PS51257">
    <property type="entry name" value="PROKAR_LIPOPROTEIN"/>
    <property type="match status" value="1"/>
</dbReference>
<dbReference type="STRING" id="266779.Meso_1800"/>
<dbReference type="PROSITE" id="PS51782">
    <property type="entry name" value="LYSM"/>
    <property type="match status" value="1"/>
</dbReference>
<evidence type="ECO:0000256" key="3">
    <source>
        <dbReference type="SAM" id="SignalP"/>
    </source>
</evidence>
<organism evidence="5">
    <name type="scientific">Chelativorans sp. (strain BNC1)</name>
    <dbReference type="NCBI Taxonomy" id="266779"/>
    <lineage>
        <taxon>Bacteria</taxon>
        <taxon>Pseudomonadati</taxon>
        <taxon>Pseudomonadota</taxon>
        <taxon>Alphaproteobacteria</taxon>
        <taxon>Hyphomicrobiales</taxon>
        <taxon>Phyllobacteriaceae</taxon>
        <taxon>Chelativorans</taxon>
    </lineage>
</organism>
<feature type="domain" description="LysM" evidence="4">
    <location>
        <begin position="150"/>
        <end position="193"/>
    </location>
</feature>
<dbReference type="eggNOG" id="COG4942">
    <property type="taxonomic scope" value="Bacteria"/>
</dbReference>
<dbReference type="eggNOG" id="COG1388">
    <property type="taxonomic scope" value="Bacteria"/>
</dbReference>
<dbReference type="Pfam" id="PF01476">
    <property type="entry name" value="LysM"/>
    <property type="match status" value="1"/>
</dbReference>